<reference evidence="5" key="1">
    <citation type="submission" date="2016-06" db="UniProtKB">
        <authorList>
            <consortium name="WormBaseParasite"/>
        </authorList>
    </citation>
    <scope>IDENTIFICATION</scope>
</reference>
<organism evidence="5">
    <name type="scientific">Schistosoma curassoni</name>
    <dbReference type="NCBI Taxonomy" id="6186"/>
    <lineage>
        <taxon>Eukaryota</taxon>
        <taxon>Metazoa</taxon>
        <taxon>Spiralia</taxon>
        <taxon>Lophotrochozoa</taxon>
        <taxon>Platyhelminthes</taxon>
        <taxon>Trematoda</taxon>
        <taxon>Digenea</taxon>
        <taxon>Strigeidida</taxon>
        <taxon>Schistosomatoidea</taxon>
        <taxon>Schistosomatidae</taxon>
        <taxon>Schistosoma</taxon>
    </lineage>
</organism>
<gene>
    <name evidence="3" type="ORF">SCUD_LOCUS12389</name>
</gene>
<name>A0A183KBK1_9TREM</name>
<dbReference type="Proteomes" id="UP000279833">
    <property type="component" value="Unassembled WGS sequence"/>
</dbReference>
<dbReference type="Pfam" id="PF20049">
    <property type="entry name" value="DUF6451"/>
    <property type="match status" value="1"/>
</dbReference>
<feature type="region of interest" description="Disordered" evidence="1">
    <location>
        <begin position="376"/>
        <end position="420"/>
    </location>
</feature>
<reference evidence="3 4" key="2">
    <citation type="submission" date="2018-11" db="EMBL/GenBank/DDBJ databases">
        <authorList>
            <consortium name="Pathogen Informatics"/>
        </authorList>
    </citation>
    <scope>NUCLEOTIDE SEQUENCE [LARGE SCALE GENOMIC DNA]</scope>
    <source>
        <strain evidence="3">Dakar</strain>
        <strain evidence="4">Dakar, Senegal</strain>
    </source>
</reference>
<dbReference type="EMBL" id="UZAK01035094">
    <property type="protein sequence ID" value="VDP48604.1"/>
    <property type="molecule type" value="Genomic_DNA"/>
</dbReference>
<feature type="compositionally biased region" description="Low complexity" evidence="1">
    <location>
        <begin position="408"/>
        <end position="420"/>
    </location>
</feature>
<evidence type="ECO:0000313" key="3">
    <source>
        <dbReference type="EMBL" id="VDP48604.1"/>
    </source>
</evidence>
<evidence type="ECO:0000256" key="1">
    <source>
        <dbReference type="SAM" id="MobiDB-lite"/>
    </source>
</evidence>
<feature type="compositionally biased region" description="Low complexity" evidence="1">
    <location>
        <begin position="378"/>
        <end position="392"/>
    </location>
</feature>
<dbReference type="PANTHER" id="PTHR47027">
    <property type="entry name" value="REVERSE TRANSCRIPTASE DOMAIN-CONTAINING PROTEIN"/>
    <property type="match status" value="1"/>
</dbReference>
<sequence length="501" mass="55035">MKTSTSEGKHGIQWTDRMQLDDLDFTDDLDLLSQTQQHMQEKTNSVAAASVAVGLNIHKGKSKILPHKTACNNAITTDGEDLKDVKSFTYLCSIIGEHGGSDADVKARIGKARAAYLQLKNIWNLKQLSTNTEVKIFNTNVKTVLLQNTSDPLTGHYWQQRTVGENKPDPSGGRNQEEALETLTRTRGSVGQSVFAAPPGCAIAYEPHLDADSGDSGRGPSEEGNQFLLSDNYRNGMNIPGQHGTYQYNTYSGYRPSSRIGYYRNPSLDNTGSLTKLHSIACQNPTPGGSCACYIVSDNTIIQPVAQYGNNNGPGMTYHPEHTSPQKIMPLTLEQQQMEHSRGEHSLPPIPPPRSPQMPSSTVTLRKNYTTNMPSGLSKYSESSAKMNSSASGLYPHSENNHDLTHSNNNFDHNDFNQLDDQSSNIIQTPLRIDLRGQSTTDYNTSENNYDSALKQHRLVRNGLSIGLPPLASNHALNQSVNIQSKQKSNPLSNPELQVTV</sequence>
<evidence type="ECO:0000313" key="4">
    <source>
        <dbReference type="Proteomes" id="UP000279833"/>
    </source>
</evidence>
<dbReference type="WBParaSite" id="SCUD_0001239201-mRNA-1">
    <property type="protein sequence ID" value="SCUD_0001239201-mRNA-1"/>
    <property type="gene ID" value="SCUD_0001239201"/>
</dbReference>
<dbReference type="AlphaFoldDB" id="A0A183KBK1"/>
<evidence type="ECO:0000259" key="2">
    <source>
        <dbReference type="Pfam" id="PF20049"/>
    </source>
</evidence>
<accession>A0A183KBK1</accession>
<feature type="domain" description="DUF6451" evidence="2">
    <location>
        <begin position="115"/>
        <end position="146"/>
    </location>
</feature>
<keyword evidence="4" id="KW-1185">Reference proteome</keyword>
<protein>
    <submittedName>
        <fullName evidence="5">DUF6451 domain-containing protein</fullName>
    </submittedName>
</protein>
<evidence type="ECO:0000313" key="5">
    <source>
        <dbReference type="WBParaSite" id="SCUD_0001239201-mRNA-1"/>
    </source>
</evidence>
<feature type="region of interest" description="Disordered" evidence="1">
    <location>
        <begin position="207"/>
        <end position="227"/>
    </location>
</feature>
<dbReference type="InterPro" id="IPR045609">
    <property type="entry name" value="DUF6451"/>
</dbReference>
<dbReference type="PANTHER" id="PTHR47027:SF25">
    <property type="entry name" value="REVERSE TRANSCRIPTASE DOMAIN-CONTAINING PROTEIN"/>
    <property type="match status" value="1"/>
</dbReference>
<feature type="region of interest" description="Disordered" evidence="1">
    <location>
        <begin position="339"/>
        <end position="361"/>
    </location>
</feature>
<proteinExistence type="predicted"/>